<organism evidence="1 2">
    <name type="scientific">Candidatus Blackburnbacteria bacterium RIFCSPHIGHO2_02_FULL_44_20</name>
    <dbReference type="NCBI Taxonomy" id="1797516"/>
    <lineage>
        <taxon>Bacteria</taxon>
        <taxon>Candidatus Blackburniibacteriota</taxon>
    </lineage>
</organism>
<name>A0A1G1V8I4_9BACT</name>
<evidence type="ECO:0000313" key="1">
    <source>
        <dbReference type="EMBL" id="OGY11673.1"/>
    </source>
</evidence>
<protein>
    <recommendedName>
        <fullName evidence="3">Ribbon-helix-helix protein CopG domain-containing protein</fullName>
    </recommendedName>
</protein>
<proteinExistence type="predicted"/>
<dbReference type="InterPro" id="IPR013321">
    <property type="entry name" value="Arc_rbn_hlx_hlx"/>
</dbReference>
<dbReference type="AlphaFoldDB" id="A0A1G1V8I4"/>
<accession>A0A1G1V8I4</accession>
<dbReference type="EMBL" id="MHBZ01000013">
    <property type="protein sequence ID" value="OGY11673.1"/>
    <property type="molecule type" value="Genomic_DNA"/>
</dbReference>
<comment type="caution">
    <text evidence="1">The sequence shown here is derived from an EMBL/GenBank/DDBJ whole genome shotgun (WGS) entry which is preliminary data.</text>
</comment>
<dbReference type="Proteomes" id="UP000178319">
    <property type="component" value="Unassembled WGS sequence"/>
</dbReference>
<sequence length="78" mass="8954">MQTQRINITLPVELIREMGNSVPRGFRSRFIAKAIKNELPEMPLEESLRKSAEAQVEISRGIQKDFASADDEIWEKLP</sequence>
<dbReference type="STRING" id="1797516.A3D26_00990"/>
<evidence type="ECO:0000313" key="2">
    <source>
        <dbReference type="Proteomes" id="UP000178319"/>
    </source>
</evidence>
<evidence type="ECO:0008006" key="3">
    <source>
        <dbReference type="Google" id="ProtNLM"/>
    </source>
</evidence>
<gene>
    <name evidence="1" type="ORF">A3D26_00990</name>
</gene>
<dbReference type="GO" id="GO:0006355">
    <property type="term" value="P:regulation of DNA-templated transcription"/>
    <property type="evidence" value="ECO:0007669"/>
    <property type="project" value="InterPro"/>
</dbReference>
<reference evidence="1 2" key="1">
    <citation type="journal article" date="2016" name="Nat. Commun.">
        <title>Thousands of microbial genomes shed light on interconnected biogeochemical processes in an aquifer system.</title>
        <authorList>
            <person name="Anantharaman K."/>
            <person name="Brown C.T."/>
            <person name="Hug L.A."/>
            <person name="Sharon I."/>
            <person name="Castelle C.J."/>
            <person name="Probst A.J."/>
            <person name="Thomas B.C."/>
            <person name="Singh A."/>
            <person name="Wilkins M.J."/>
            <person name="Karaoz U."/>
            <person name="Brodie E.L."/>
            <person name="Williams K.H."/>
            <person name="Hubbard S.S."/>
            <person name="Banfield J.F."/>
        </authorList>
    </citation>
    <scope>NUCLEOTIDE SEQUENCE [LARGE SCALE GENOMIC DNA]</scope>
</reference>
<dbReference type="Gene3D" id="1.10.1220.10">
    <property type="entry name" value="Met repressor-like"/>
    <property type="match status" value="1"/>
</dbReference>